<dbReference type="RefSeq" id="WP_189299749.1">
    <property type="nucleotide sequence ID" value="NZ_BMRP01000008.1"/>
</dbReference>
<dbReference type="EMBL" id="BMRP01000008">
    <property type="protein sequence ID" value="GGU60925.1"/>
    <property type="molecule type" value="Genomic_DNA"/>
</dbReference>
<gene>
    <name evidence="1" type="ORF">GCM10010211_27250</name>
</gene>
<accession>A0ABQ2UZ69</accession>
<comment type="caution">
    <text evidence="1">The sequence shown here is derived from an EMBL/GenBank/DDBJ whole genome shotgun (WGS) entry which is preliminary data.</text>
</comment>
<proteinExistence type="predicted"/>
<evidence type="ECO:0000313" key="1">
    <source>
        <dbReference type="EMBL" id="GGU60925.1"/>
    </source>
</evidence>
<sequence length="80" mass="8785">MTSPALNALRLVLDDGIERTYLLESPTPAALAADTPPSYDVWVHLSYVLAQQGRDAAWLTRYVGLPWDAAHRIVAAARQP</sequence>
<reference evidence="2" key="1">
    <citation type="journal article" date="2019" name="Int. J. Syst. Evol. Microbiol.">
        <title>The Global Catalogue of Microorganisms (GCM) 10K type strain sequencing project: providing services to taxonomists for standard genome sequencing and annotation.</title>
        <authorList>
            <consortium name="The Broad Institute Genomics Platform"/>
            <consortium name="The Broad Institute Genome Sequencing Center for Infectious Disease"/>
            <person name="Wu L."/>
            <person name="Ma J."/>
        </authorList>
    </citation>
    <scope>NUCLEOTIDE SEQUENCE [LARGE SCALE GENOMIC DNA]</scope>
    <source>
        <strain evidence="2">JCM 3399</strain>
    </source>
</reference>
<organism evidence="1 2">
    <name type="scientific">Streptomyces albospinus</name>
    <dbReference type="NCBI Taxonomy" id="285515"/>
    <lineage>
        <taxon>Bacteria</taxon>
        <taxon>Bacillati</taxon>
        <taxon>Actinomycetota</taxon>
        <taxon>Actinomycetes</taxon>
        <taxon>Kitasatosporales</taxon>
        <taxon>Streptomycetaceae</taxon>
        <taxon>Streptomyces</taxon>
    </lineage>
</organism>
<name>A0ABQ2UZ69_9ACTN</name>
<keyword evidence="2" id="KW-1185">Reference proteome</keyword>
<protein>
    <submittedName>
        <fullName evidence="1">Uncharacterized protein</fullName>
    </submittedName>
</protein>
<dbReference type="Proteomes" id="UP000654471">
    <property type="component" value="Unassembled WGS sequence"/>
</dbReference>
<evidence type="ECO:0000313" key="2">
    <source>
        <dbReference type="Proteomes" id="UP000654471"/>
    </source>
</evidence>